<accession>A0A2G4R1B4</accession>
<comment type="caution">
    <text evidence="3">The sequence shown here is derived from an EMBL/GenBank/DDBJ whole genome shotgun (WGS) entry which is preliminary data.</text>
</comment>
<dbReference type="SMART" id="SM00278">
    <property type="entry name" value="HhH1"/>
    <property type="match status" value="2"/>
</dbReference>
<dbReference type="GO" id="GO:0006281">
    <property type="term" value="P:DNA repair"/>
    <property type="evidence" value="ECO:0007669"/>
    <property type="project" value="InterPro"/>
</dbReference>
<dbReference type="GO" id="GO:0003677">
    <property type="term" value="F:DNA binding"/>
    <property type="evidence" value="ECO:0007669"/>
    <property type="project" value="UniProtKB-KW"/>
</dbReference>
<dbReference type="RefSeq" id="WP_099461742.1">
    <property type="nucleotide sequence ID" value="NZ_LDWY01000065.1"/>
</dbReference>
<reference evidence="4" key="1">
    <citation type="submission" date="2015-06" db="EMBL/GenBank/DDBJ databases">
        <authorList>
            <person name="Parisi A."/>
            <person name="Chiara M."/>
            <person name="Florio D."/>
            <person name="Miccolupo A."/>
            <person name="Manzari C."/>
            <person name="Mion D."/>
            <person name="Caruso M."/>
            <person name="D'erchia A.M."/>
            <person name="Zanoni R."/>
        </authorList>
    </citation>
    <scope>NUCLEOTIDE SEQUENCE [LARGE SCALE GENOMIC DNA]</scope>
    <source>
        <strain evidence="4">73/13</strain>
    </source>
</reference>
<gene>
    <name evidence="3" type="ORF">AA994_05500</name>
</gene>
<evidence type="ECO:0000259" key="2">
    <source>
        <dbReference type="SMART" id="SM00278"/>
    </source>
</evidence>
<dbReference type="NCBIfam" id="TIGR00426">
    <property type="entry name" value="competence protein ComEA helix-hairpin-helix repeat region"/>
    <property type="match status" value="1"/>
</dbReference>
<dbReference type="AlphaFoldDB" id="A0A2G4R1B4"/>
<dbReference type="EMBL" id="LDWY01000065">
    <property type="protein sequence ID" value="PHY90353.1"/>
    <property type="molecule type" value="Genomic_DNA"/>
</dbReference>
<feature type="domain" description="Helix-hairpin-helix DNA-binding motif class 1" evidence="2">
    <location>
        <begin position="27"/>
        <end position="46"/>
    </location>
</feature>
<feature type="domain" description="Helix-hairpin-helix DNA-binding motif class 1" evidence="2">
    <location>
        <begin position="56"/>
        <end position="75"/>
    </location>
</feature>
<dbReference type="Pfam" id="PF12836">
    <property type="entry name" value="HHH_3"/>
    <property type="match status" value="1"/>
</dbReference>
<dbReference type="GO" id="GO:0015627">
    <property type="term" value="C:type II protein secretion system complex"/>
    <property type="evidence" value="ECO:0007669"/>
    <property type="project" value="TreeGrafter"/>
</dbReference>
<feature type="signal peptide" evidence="1">
    <location>
        <begin position="1"/>
        <end position="17"/>
    </location>
</feature>
<proteinExistence type="predicted"/>
<evidence type="ECO:0000313" key="4">
    <source>
        <dbReference type="Proteomes" id="UP000237472"/>
    </source>
</evidence>
<evidence type="ECO:0000256" key="1">
    <source>
        <dbReference type="SAM" id="SignalP"/>
    </source>
</evidence>
<dbReference type="InterPro" id="IPR003583">
    <property type="entry name" value="Hlx-hairpin-Hlx_DNA-bd_motif"/>
</dbReference>
<dbReference type="PANTHER" id="PTHR21180">
    <property type="entry name" value="ENDONUCLEASE/EXONUCLEASE/PHOSPHATASE FAMILY DOMAIN-CONTAINING PROTEIN 1"/>
    <property type="match status" value="1"/>
</dbReference>
<name>A0A2G4R1B4_9BACT</name>
<evidence type="ECO:0000313" key="3">
    <source>
        <dbReference type="EMBL" id="PHY90353.1"/>
    </source>
</evidence>
<dbReference type="GO" id="GO:0015628">
    <property type="term" value="P:protein secretion by the type II secretion system"/>
    <property type="evidence" value="ECO:0007669"/>
    <property type="project" value="TreeGrafter"/>
</dbReference>
<dbReference type="Gene3D" id="1.10.150.320">
    <property type="entry name" value="Photosystem II 12 kDa extrinsic protein"/>
    <property type="match status" value="1"/>
</dbReference>
<dbReference type="Proteomes" id="UP000237472">
    <property type="component" value="Unassembled WGS sequence"/>
</dbReference>
<organism evidence="3 4">
    <name type="scientific">Campylobacter vulpis</name>
    <dbReference type="NCBI Taxonomy" id="1655500"/>
    <lineage>
        <taxon>Bacteria</taxon>
        <taxon>Pseudomonadati</taxon>
        <taxon>Campylobacterota</taxon>
        <taxon>Epsilonproteobacteria</taxon>
        <taxon>Campylobacterales</taxon>
        <taxon>Campylobacteraceae</taxon>
        <taxon>Campylobacter</taxon>
    </lineage>
</organism>
<feature type="chain" id="PRO_5013606151" evidence="1">
    <location>
        <begin position="18"/>
        <end position="79"/>
    </location>
</feature>
<keyword evidence="3" id="KW-0238">DNA-binding</keyword>
<dbReference type="PANTHER" id="PTHR21180:SF32">
    <property type="entry name" value="ENDONUCLEASE_EXONUCLEASE_PHOSPHATASE FAMILY DOMAIN-CONTAINING PROTEIN 1"/>
    <property type="match status" value="1"/>
</dbReference>
<sequence length="79" mass="8932">MKKIFFLMFALASFLFAAVNLNTATLEELKSLKGIGETKARAILDYRKEQNFTSIEELKKVKGIGDKTFEDLKDSVVVE</sequence>
<dbReference type="SUPFAM" id="SSF47781">
    <property type="entry name" value="RuvA domain 2-like"/>
    <property type="match status" value="1"/>
</dbReference>
<keyword evidence="1" id="KW-0732">Signal</keyword>
<dbReference type="InterPro" id="IPR004509">
    <property type="entry name" value="Competence_ComEA_HhH"/>
</dbReference>
<dbReference type="InterPro" id="IPR051675">
    <property type="entry name" value="Endo/Exo/Phosphatase_dom_1"/>
</dbReference>
<protein>
    <submittedName>
        <fullName evidence="3">DNA-binding protein</fullName>
    </submittedName>
</protein>
<dbReference type="InterPro" id="IPR010994">
    <property type="entry name" value="RuvA_2-like"/>
</dbReference>
<dbReference type="OrthoDB" id="5373215at2"/>